<reference evidence="2 4" key="1">
    <citation type="submission" date="2018-09" db="EMBL/GenBank/DDBJ databases">
        <title>Genomic investigation of the strawberry pathogen Phytophthora fragariae indicates pathogenicity is determined by transcriptional variation in three key races.</title>
        <authorList>
            <person name="Adams T.M."/>
            <person name="Armitage A.D."/>
            <person name="Sobczyk M.K."/>
            <person name="Bates H.J."/>
            <person name="Dunwell J.M."/>
            <person name="Nellist C.F."/>
            <person name="Harrison R.J."/>
        </authorList>
    </citation>
    <scope>NUCLEOTIDE SEQUENCE [LARGE SCALE GENOMIC DNA]</scope>
    <source>
        <strain evidence="2 4">SCRP249</strain>
        <strain evidence="3 5">SCRP333</strain>
    </source>
</reference>
<feature type="compositionally biased region" description="Basic residues" evidence="1">
    <location>
        <begin position="12"/>
        <end position="21"/>
    </location>
</feature>
<comment type="caution">
    <text evidence="2">The sequence shown here is derived from an EMBL/GenBank/DDBJ whole genome shotgun (WGS) entry which is preliminary data.</text>
</comment>
<evidence type="ECO:0000256" key="1">
    <source>
        <dbReference type="SAM" id="MobiDB-lite"/>
    </source>
</evidence>
<dbReference type="EMBL" id="QXFT01000026">
    <property type="protein sequence ID" value="KAE9358907.1"/>
    <property type="molecule type" value="Genomic_DNA"/>
</dbReference>
<gene>
    <name evidence="2" type="ORF">PR001_g1122</name>
    <name evidence="3" type="ORF">PR003_g1028</name>
</gene>
<evidence type="ECO:0000313" key="3">
    <source>
        <dbReference type="EMBL" id="KAE9358907.1"/>
    </source>
</evidence>
<sequence>MKKSPATPVFRRIPRRSQHLNRPRDSILSLKDAVRDPLATKIRYVLKKIYISSSEIATLFSSEKSACKLLPLDAEKAQIPEKFGIVENSASA</sequence>
<keyword evidence="5" id="KW-1185">Reference proteome</keyword>
<dbReference type="AlphaFoldDB" id="A0A6A3PBY8"/>
<protein>
    <submittedName>
        <fullName evidence="2">Uncharacterized protein</fullName>
    </submittedName>
</protein>
<dbReference type="Proteomes" id="UP000434957">
    <property type="component" value="Unassembled WGS sequence"/>
</dbReference>
<dbReference type="Proteomes" id="UP000429607">
    <property type="component" value="Unassembled WGS sequence"/>
</dbReference>
<organism evidence="2 4">
    <name type="scientific">Phytophthora rubi</name>
    <dbReference type="NCBI Taxonomy" id="129364"/>
    <lineage>
        <taxon>Eukaryota</taxon>
        <taxon>Sar</taxon>
        <taxon>Stramenopiles</taxon>
        <taxon>Oomycota</taxon>
        <taxon>Peronosporomycetes</taxon>
        <taxon>Peronosporales</taxon>
        <taxon>Peronosporaceae</taxon>
        <taxon>Phytophthora</taxon>
    </lineage>
</organism>
<evidence type="ECO:0000313" key="4">
    <source>
        <dbReference type="Proteomes" id="UP000429607"/>
    </source>
</evidence>
<dbReference type="EMBL" id="QXFV01000033">
    <property type="protein sequence ID" value="KAE9051765.1"/>
    <property type="molecule type" value="Genomic_DNA"/>
</dbReference>
<feature type="region of interest" description="Disordered" evidence="1">
    <location>
        <begin position="1"/>
        <end position="24"/>
    </location>
</feature>
<accession>A0A6A3PBY8</accession>
<evidence type="ECO:0000313" key="5">
    <source>
        <dbReference type="Proteomes" id="UP000434957"/>
    </source>
</evidence>
<proteinExistence type="predicted"/>
<evidence type="ECO:0000313" key="2">
    <source>
        <dbReference type="EMBL" id="KAE9051765.1"/>
    </source>
</evidence>
<name>A0A6A3PBY8_9STRA</name>